<comment type="function">
    <text evidence="4">Formation of pseudouridine at positions 38, 39 and 40 in the anticodon stem and loop of transfer RNAs.</text>
</comment>
<reference evidence="9" key="1">
    <citation type="submission" date="2020-09" db="EMBL/GenBank/DDBJ databases">
        <title>Genome seq and assembly of Tianweitania sp.</title>
        <authorList>
            <person name="Chhetri G."/>
        </authorList>
    </citation>
    <scope>NUCLEOTIDE SEQUENCE</scope>
    <source>
        <strain evidence="9">Rool2</strain>
    </source>
</reference>
<dbReference type="Gene3D" id="3.30.70.660">
    <property type="entry name" value="Pseudouridine synthase I, catalytic domain, C-terminal subdomain"/>
    <property type="match status" value="1"/>
</dbReference>
<evidence type="ECO:0000256" key="1">
    <source>
        <dbReference type="ARBA" id="ARBA00009375"/>
    </source>
</evidence>
<dbReference type="EMBL" id="JACVVX010000001">
    <property type="protein sequence ID" value="MBD0413355.1"/>
    <property type="molecule type" value="Genomic_DNA"/>
</dbReference>
<dbReference type="GO" id="GO:0031119">
    <property type="term" value="P:tRNA pseudouridine synthesis"/>
    <property type="evidence" value="ECO:0007669"/>
    <property type="project" value="UniProtKB-UniRule"/>
</dbReference>
<evidence type="ECO:0000256" key="3">
    <source>
        <dbReference type="ARBA" id="ARBA00023235"/>
    </source>
</evidence>
<proteinExistence type="inferred from homology"/>
<accession>A0A8J6PLM3</accession>
<evidence type="ECO:0000259" key="8">
    <source>
        <dbReference type="Pfam" id="PF01416"/>
    </source>
</evidence>
<feature type="domain" description="Pseudouridine synthase I TruA alpha/beta" evidence="8">
    <location>
        <begin position="9"/>
        <end position="106"/>
    </location>
</feature>
<dbReference type="RefSeq" id="WP_188162792.1">
    <property type="nucleotide sequence ID" value="NZ_JACVVX010000001.1"/>
</dbReference>
<dbReference type="SUPFAM" id="SSF55120">
    <property type="entry name" value="Pseudouridine synthase"/>
    <property type="match status" value="1"/>
</dbReference>
<evidence type="ECO:0000313" key="10">
    <source>
        <dbReference type="Proteomes" id="UP000643405"/>
    </source>
</evidence>
<dbReference type="InterPro" id="IPR020097">
    <property type="entry name" value="PsdUridine_synth_TruA_a/b_dom"/>
</dbReference>
<feature type="active site" description="Nucleophile" evidence="4 5">
    <location>
        <position position="52"/>
    </location>
</feature>
<organism evidence="9 10">
    <name type="scientific">Oryzicola mucosus</name>
    <dbReference type="NCBI Taxonomy" id="2767425"/>
    <lineage>
        <taxon>Bacteria</taxon>
        <taxon>Pseudomonadati</taxon>
        <taxon>Pseudomonadota</taxon>
        <taxon>Alphaproteobacteria</taxon>
        <taxon>Hyphomicrobiales</taxon>
        <taxon>Phyllobacteriaceae</taxon>
        <taxon>Oryzicola</taxon>
    </lineage>
</organism>
<feature type="domain" description="Pseudouridine synthase I TruA alpha/beta" evidence="8">
    <location>
        <begin position="146"/>
        <end position="247"/>
    </location>
</feature>
<evidence type="ECO:0000256" key="4">
    <source>
        <dbReference type="HAMAP-Rule" id="MF_00171"/>
    </source>
</evidence>
<comment type="caution">
    <text evidence="9">The sequence shown here is derived from an EMBL/GenBank/DDBJ whole genome shotgun (WGS) entry which is preliminary data.</text>
</comment>
<dbReference type="GO" id="GO:0160147">
    <property type="term" value="F:tRNA pseudouridine(38-40) synthase activity"/>
    <property type="evidence" value="ECO:0007669"/>
    <property type="project" value="UniProtKB-EC"/>
</dbReference>
<keyword evidence="2 4" id="KW-0819">tRNA processing</keyword>
<dbReference type="InterPro" id="IPR001406">
    <property type="entry name" value="PsdUridine_synth_TruA"/>
</dbReference>
<evidence type="ECO:0000256" key="5">
    <source>
        <dbReference type="PIRSR" id="PIRSR001430-1"/>
    </source>
</evidence>
<evidence type="ECO:0000256" key="7">
    <source>
        <dbReference type="RuleBase" id="RU003792"/>
    </source>
</evidence>
<dbReference type="CDD" id="cd02570">
    <property type="entry name" value="PseudoU_synth_EcTruA"/>
    <property type="match status" value="1"/>
</dbReference>
<dbReference type="GO" id="GO:0003723">
    <property type="term" value="F:RNA binding"/>
    <property type="evidence" value="ECO:0007669"/>
    <property type="project" value="InterPro"/>
</dbReference>
<dbReference type="NCBIfam" id="TIGR00071">
    <property type="entry name" value="hisT_truA"/>
    <property type="match status" value="1"/>
</dbReference>
<gene>
    <name evidence="4 9" type="primary">truA</name>
    <name evidence="9" type="ORF">ICI42_01625</name>
</gene>
<comment type="catalytic activity">
    <reaction evidence="4 7">
        <text>uridine(38/39/40) in tRNA = pseudouridine(38/39/40) in tRNA</text>
        <dbReference type="Rhea" id="RHEA:22376"/>
        <dbReference type="Rhea" id="RHEA-COMP:10085"/>
        <dbReference type="Rhea" id="RHEA-COMP:10087"/>
        <dbReference type="ChEBI" id="CHEBI:65314"/>
        <dbReference type="ChEBI" id="CHEBI:65315"/>
        <dbReference type="EC" id="5.4.99.12"/>
    </reaction>
</comment>
<keyword evidence="3 4" id="KW-0413">Isomerase</keyword>
<dbReference type="AlphaFoldDB" id="A0A8J6PLM3"/>
<comment type="subunit">
    <text evidence="4">Homodimer.</text>
</comment>
<sequence length="257" mass="28258">MPRFRLDIEYDGGGYAGWQRQADNHSIQAAIEQAIFKFSGDAISLRGAGRTDAGVHATGQVAHIDLSRDWTDDKVRDAINAHLQMAGETVSILSARRVGDGFDARFSATGRHYLYRIQNRRAPAALEKGKVWWVPKRLDAEAMQAAAQLILGRHDFTTFRSTQCQANSPIRTLERLDVSRTGDMIEIRSSARSFLHNQVRSMVGSLKRVGEGGWEPADMRKALDARDRAACGQVAPPDGLFLTGVDYAAGAEMPSSD</sequence>
<dbReference type="PANTHER" id="PTHR11142">
    <property type="entry name" value="PSEUDOURIDYLATE SYNTHASE"/>
    <property type="match status" value="1"/>
</dbReference>
<dbReference type="EC" id="5.4.99.12" evidence="4"/>
<dbReference type="InterPro" id="IPR020103">
    <property type="entry name" value="PsdUridine_synth_cat_dom_sf"/>
</dbReference>
<dbReference type="Pfam" id="PF01416">
    <property type="entry name" value="PseudoU_synth_1"/>
    <property type="match status" value="2"/>
</dbReference>
<dbReference type="HAMAP" id="MF_00171">
    <property type="entry name" value="TruA"/>
    <property type="match status" value="1"/>
</dbReference>
<keyword evidence="10" id="KW-1185">Reference proteome</keyword>
<feature type="binding site" evidence="4 6">
    <location>
        <position position="113"/>
    </location>
    <ligand>
        <name>substrate</name>
    </ligand>
</feature>
<protein>
    <recommendedName>
        <fullName evidence="4">tRNA pseudouridine synthase A</fullName>
        <ecNumber evidence="4">5.4.99.12</ecNumber>
    </recommendedName>
    <alternativeName>
        <fullName evidence="4">tRNA pseudouridine(38-40) synthase</fullName>
    </alternativeName>
    <alternativeName>
        <fullName evidence="4">tRNA pseudouridylate synthase I</fullName>
    </alternativeName>
    <alternativeName>
        <fullName evidence="4">tRNA-uridine isomerase I</fullName>
    </alternativeName>
</protein>
<comment type="caution">
    <text evidence="4">Lacks conserved residue(s) required for the propagation of feature annotation.</text>
</comment>
<dbReference type="Gene3D" id="3.30.70.580">
    <property type="entry name" value="Pseudouridine synthase I, catalytic domain, N-terminal subdomain"/>
    <property type="match status" value="1"/>
</dbReference>
<dbReference type="InterPro" id="IPR020095">
    <property type="entry name" value="PsdUridine_synth_TruA_C"/>
</dbReference>
<dbReference type="InterPro" id="IPR020094">
    <property type="entry name" value="TruA/RsuA/RluB/E/F_N"/>
</dbReference>
<dbReference type="PIRSF" id="PIRSF001430">
    <property type="entry name" value="tRNA_psdUrid_synth"/>
    <property type="match status" value="1"/>
</dbReference>
<evidence type="ECO:0000313" key="9">
    <source>
        <dbReference type="EMBL" id="MBD0413355.1"/>
    </source>
</evidence>
<evidence type="ECO:0000256" key="6">
    <source>
        <dbReference type="PIRSR" id="PIRSR001430-2"/>
    </source>
</evidence>
<dbReference type="PANTHER" id="PTHR11142:SF0">
    <property type="entry name" value="TRNA PSEUDOURIDINE SYNTHASE-LIKE 1"/>
    <property type="match status" value="1"/>
</dbReference>
<evidence type="ECO:0000256" key="2">
    <source>
        <dbReference type="ARBA" id="ARBA00022694"/>
    </source>
</evidence>
<name>A0A8J6PLM3_9HYPH</name>
<comment type="similarity">
    <text evidence="1 4 7">Belongs to the tRNA pseudouridine synthase TruA family.</text>
</comment>
<dbReference type="FunFam" id="3.30.70.580:FF:000001">
    <property type="entry name" value="tRNA pseudouridine synthase A"/>
    <property type="match status" value="1"/>
</dbReference>
<dbReference type="Proteomes" id="UP000643405">
    <property type="component" value="Unassembled WGS sequence"/>
</dbReference>